<protein>
    <recommendedName>
        <fullName evidence="1">Mannose-6-phosphate isomerase type II C-terminal domain-containing protein</fullName>
    </recommendedName>
</protein>
<dbReference type="InterPro" id="IPR001538">
    <property type="entry name" value="Man6P_isomerase-2_C"/>
</dbReference>
<dbReference type="Gene3D" id="2.60.120.10">
    <property type="entry name" value="Jelly Rolls"/>
    <property type="match status" value="1"/>
</dbReference>
<dbReference type="GO" id="GO:0009298">
    <property type="term" value="P:GDP-mannose biosynthetic process"/>
    <property type="evidence" value="ECO:0007669"/>
    <property type="project" value="TreeGrafter"/>
</dbReference>
<feature type="domain" description="Mannose-6-phosphate isomerase type II C-terminal" evidence="1">
    <location>
        <begin position="19"/>
        <end position="126"/>
    </location>
</feature>
<dbReference type="AlphaFoldDB" id="A0A381TPQ3"/>
<dbReference type="InterPro" id="IPR014710">
    <property type="entry name" value="RmlC-like_jellyroll"/>
</dbReference>
<dbReference type="CDD" id="cd02213">
    <property type="entry name" value="cupin_PMI_typeII_C"/>
    <property type="match status" value="1"/>
</dbReference>
<organism evidence="2">
    <name type="scientific">marine metagenome</name>
    <dbReference type="NCBI Taxonomy" id="408172"/>
    <lineage>
        <taxon>unclassified sequences</taxon>
        <taxon>metagenomes</taxon>
        <taxon>ecological metagenomes</taxon>
    </lineage>
</organism>
<dbReference type="PANTHER" id="PTHR46390">
    <property type="entry name" value="MANNOSE-1-PHOSPHATE GUANYLYLTRANSFERASE"/>
    <property type="match status" value="1"/>
</dbReference>
<dbReference type="InterPro" id="IPR051161">
    <property type="entry name" value="Mannose-6P_isomerase_type2"/>
</dbReference>
<dbReference type="SUPFAM" id="SSF51182">
    <property type="entry name" value="RmlC-like cupins"/>
    <property type="match status" value="1"/>
</dbReference>
<dbReference type="EMBL" id="UINC01004952">
    <property type="protein sequence ID" value="SVA18025.1"/>
    <property type="molecule type" value="Genomic_DNA"/>
</dbReference>
<proteinExistence type="predicted"/>
<evidence type="ECO:0000259" key="1">
    <source>
        <dbReference type="Pfam" id="PF01050"/>
    </source>
</evidence>
<name>A0A381TPQ3_9ZZZZ</name>
<dbReference type="PANTHER" id="PTHR46390:SF1">
    <property type="entry name" value="MANNOSE-1-PHOSPHATE GUANYLYLTRANSFERASE"/>
    <property type="match status" value="1"/>
</dbReference>
<reference evidence="2" key="1">
    <citation type="submission" date="2018-05" db="EMBL/GenBank/DDBJ databases">
        <authorList>
            <person name="Lanie J.A."/>
            <person name="Ng W.-L."/>
            <person name="Kazmierczak K.M."/>
            <person name="Andrzejewski T.M."/>
            <person name="Davidsen T.M."/>
            <person name="Wayne K.J."/>
            <person name="Tettelin H."/>
            <person name="Glass J.I."/>
            <person name="Rusch D."/>
            <person name="Podicherti R."/>
            <person name="Tsui H.-C.T."/>
            <person name="Winkler M.E."/>
        </authorList>
    </citation>
    <scope>NUCLEOTIDE SEQUENCE</scope>
</reference>
<dbReference type="GO" id="GO:0004475">
    <property type="term" value="F:mannose-1-phosphate guanylyltransferase (GTP) activity"/>
    <property type="evidence" value="ECO:0007669"/>
    <property type="project" value="TreeGrafter"/>
</dbReference>
<sequence length="131" mass="15067">MNAAEIKTNVSKNCMKNKAETDHRPWGYYTVLADEEDHKVKRIVVYPGQRLSLQKHQQRAEHWFVLSGEGIVTLDGERLNKKSGESVEIPRGSVHRIENQGTADLSFIEVQTGEYFGEDDIERMEDDYGRN</sequence>
<dbReference type="Pfam" id="PF01050">
    <property type="entry name" value="MannoseP_isomer"/>
    <property type="match status" value="1"/>
</dbReference>
<dbReference type="InterPro" id="IPR011051">
    <property type="entry name" value="RmlC_Cupin_sf"/>
</dbReference>
<accession>A0A381TPQ3</accession>
<gene>
    <name evidence="2" type="ORF">METZ01_LOCUS70879</name>
</gene>
<evidence type="ECO:0000313" key="2">
    <source>
        <dbReference type="EMBL" id="SVA18025.1"/>
    </source>
</evidence>
<dbReference type="GO" id="GO:0005976">
    <property type="term" value="P:polysaccharide metabolic process"/>
    <property type="evidence" value="ECO:0007669"/>
    <property type="project" value="InterPro"/>
</dbReference>